<keyword evidence="4" id="KW-1185">Reference proteome</keyword>
<dbReference type="RefSeq" id="WP_188733558.1">
    <property type="nucleotide sequence ID" value="NZ_BMLW01000003.1"/>
</dbReference>
<proteinExistence type="predicted"/>
<evidence type="ECO:0000313" key="3">
    <source>
        <dbReference type="EMBL" id="GGP09162.1"/>
    </source>
</evidence>
<dbReference type="Gene3D" id="2.160.20.20">
    <property type="match status" value="1"/>
</dbReference>
<keyword evidence="1" id="KW-0677">Repeat</keyword>
<evidence type="ECO:0000313" key="4">
    <source>
        <dbReference type="Proteomes" id="UP000641206"/>
    </source>
</evidence>
<dbReference type="PANTHER" id="PTHR22990">
    <property type="entry name" value="F-BOX ONLY PROTEIN"/>
    <property type="match status" value="1"/>
</dbReference>
<dbReference type="InterPro" id="IPR039448">
    <property type="entry name" value="Beta_helix"/>
</dbReference>
<evidence type="ECO:0000256" key="1">
    <source>
        <dbReference type="ARBA" id="ARBA00022737"/>
    </source>
</evidence>
<accession>A0ABQ2NRN3</accession>
<feature type="domain" description="Right handed beta helix" evidence="2">
    <location>
        <begin position="88"/>
        <end position="202"/>
    </location>
</feature>
<name>A0ABQ2NRN3_9BACI</name>
<dbReference type="SMART" id="SM00710">
    <property type="entry name" value="PbH1"/>
    <property type="match status" value="6"/>
</dbReference>
<comment type="caution">
    <text evidence="3">The sequence shown here is derived from an EMBL/GenBank/DDBJ whole genome shotgun (WGS) entry which is preliminary data.</text>
</comment>
<sequence length="845" mass="94662">MEESVVVKKGGLFNKYRTIQQGIDAVLDGGTVYIESGQYTENLVVDGRSITLKGKGQVIISSSSNVPLLKTIDAAVMLQGIAFQQAGHTNAIYVKETSEVNIEGCKIEGENYKDVKTTYPALWIGLESKVHVKNSTLIGHTSNSLHTEESVVTIENCDVKGVGIYAGLGSRLTAENLVIKNPSNYGIFAKEAELNLHEVSMTGGGVAVILEDSKGYINSLTTNHTYRDVLRVDHSELTVEKSEMKNFCEIKRKDEKAGYPAVYIKNHSIVKLNNVDIHDSLFDGIQVYQSQLELSNAFLKKLFMGIYIREQSTVKLENIEMTQLDYNAVSVAGQSNVMIKNSLFDHCVNEHEKNYPVIFMKEQGSLHLEGTTIKGSLHDAVYLDGVQNTYLDDVTFDAVNTGVYIQKSILNANQLTIKNCYKNALILQDGEADIRNSYLENNNLNSSATYERNSDIPKAVDAAISIANAKVALDSIEVIDKTAAISLRERSSLNASSLQLSGGVFSMDSTIDISYLTFRNIEKEAVHFKLLRGTAARVQFDDPSVRVWLAKDKSSRFSSNLIHSPNMVLTYDFTGKEAGPAPVNTAISFKKKEPQPKDKESVQMESLIGPTAYKEMMKKLLKEITLYKVRTTQGISMDQQWGVLWLQKGMKDLTPFFEQTRNLLIEAELIKENEYFRLSEMPSLSDLDQINSGLLWVDQLEKIENDTDLMALLENKFLNQNLVIIISGEETEINQLKHFAPKLMEQLNYKAVFDFYTAEETAEIACQILVKHQFVFDSAFLKESIKDNYPASVDEHIIQWPEEIVKSIIQVQSERLLEQSELSLEKEQIISLTQSDILKGIMAVE</sequence>
<dbReference type="Pfam" id="PF13229">
    <property type="entry name" value="Beta_helix"/>
    <property type="match status" value="2"/>
</dbReference>
<dbReference type="Gene3D" id="2.160.20.10">
    <property type="entry name" value="Single-stranded right-handed beta-helix, Pectin lyase-like"/>
    <property type="match status" value="1"/>
</dbReference>
<dbReference type="EMBL" id="BMLW01000003">
    <property type="protein sequence ID" value="GGP09162.1"/>
    <property type="molecule type" value="Genomic_DNA"/>
</dbReference>
<gene>
    <name evidence="3" type="ORF">GCM10011346_12110</name>
</gene>
<dbReference type="Proteomes" id="UP000641206">
    <property type="component" value="Unassembled WGS sequence"/>
</dbReference>
<organism evidence="3 4">
    <name type="scientific">Oceanobacillus neutriphilus</name>
    <dbReference type="NCBI Taxonomy" id="531815"/>
    <lineage>
        <taxon>Bacteria</taxon>
        <taxon>Bacillati</taxon>
        <taxon>Bacillota</taxon>
        <taxon>Bacilli</taxon>
        <taxon>Bacillales</taxon>
        <taxon>Bacillaceae</taxon>
        <taxon>Oceanobacillus</taxon>
    </lineage>
</organism>
<dbReference type="InterPro" id="IPR012334">
    <property type="entry name" value="Pectin_lyas_fold"/>
</dbReference>
<dbReference type="PANTHER" id="PTHR22990:SF15">
    <property type="entry name" value="F-BOX ONLY PROTEIN 10"/>
    <property type="match status" value="1"/>
</dbReference>
<dbReference type="InterPro" id="IPR011050">
    <property type="entry name" value="Pectin_lyase_fold/virulence"/>
</dbReference>
<evidence type="ECO:0000259" key="2">
    <source>
        <dbReference type="Pfam" id="PF13229"/>
    </source>
</evidence>
<dbReference type="SUPFAM" id="SSF51126">
    <property type="entry name" value="Pectin lyase-like"/>
    <property type="match status" value="2"/>
</dbReference>
<feature type="domain" description="Right handed beta helix" evidence="2">
    <location>
        <begin position="262"/>
        <end position="443"/>
    </location>
</feature>
<protein>
    <recommendedName>
        <fullName evidence="2">Right handed beta helix domain-containing protein</fullName>
    </recommendedName>
</protein>
<dbReference type="InterPro" id="IPR006626">
    <property type="entry name" value="PbH1"/>
</dbReference>
<reference evidence="4" key="1">
    <citation type="journal article" date="2019" name="Int. J. Syst. Evol. Microbiol.">
        <title>The Global Catalogue of Microorganisms (GCM) 10K type strain sequencing project: providing services to taxonomists for standard genome sequencing and annotation.</title>
        <authorList>
            <consortium name="The Broad Institute Genomics Platform"/>
            <consortium name="The Broad Institute Genome Sequencing Center for Infectious Disease"/>
            <person name="Wu L."/>
            <person name="Ma J."/>
        </authorList>
    </citation>
    <scope>NUCLEOTIDE SEQUENCE [LARGE SCALE GENOMIC DNA]</scope>
    <source>
        <strain evidence="4">CGMCC 1.7693</strain>
    </source>
</reference>
<dbReference type="InterPro" id="IPR012332">
    <property type="entry name" value="Autotransporter_pectin_lyase_C"/>
</dbReference>
<dbReference type="InterPro" id="IPR051550">
    <property type="entry name" value="SCF-Subunits/Alg-Epimerases"/>
</dbReference>